<evidence type="ECO:0000313" key="1">
    <source>
        <dbReference type="EMBL" id="SFQ53041.1"/>
    </source>
</evidence>
<sequence>MKLQSLTIGLLCSGLGLIAVSCNKDDAASPTTPQAGATAANFTVGEGDLQLETGVLADGRIKCTYEAFTQAIFADAATTGVAPSPCAPTAFNTALAPYVTELNRATLAERQNYSLLSQLSQLYTYVDPATPYFGADGSLTDFAAKTKRSLESFWNMPNEVTLHGQHVNSLQNREAIAAVYRNFSTASEQAAYANADFIIANYVLPSTVFKTSPLLALDGFATTGLTTRTGKVVGDLIVIGDGLVQVMNEAGVNKQVTFAGILGHEWAHQIQFNNYEAWYGPRVNTAEQTRMTELEADLLSSYYLTHKRGATYNWKSSAEFFKLFFNIGDCSFISEGHHGTPNQRMAASRLGWIIAQETMPMGHILTAQETHDLFIASLQSIIDNKIDSSAAMANLKTPQLKAVFGKIVEREREVKSILTGQLNSTAIENL</sequence>
<dbReference type="EMBL" id="FOXS01000003">
    <property type="protein sequence ID" value="SFQ53041.1"/>
    <property type="molecule type" value="Genomic_DNA"/>
</dbReference>
<gene>
    <name evidence="1" type="ORF">SAMN04515668_2844</name>
</gene>
<reference evidence="2" key="1">
    <citation type="submission" date="2016-10" db="EMBL/GenBank/DDBJ databases">
        <authorList>
            <person name="Varghese N."/>
            <person name="Submissions S."/>
        </authorList>
    </citation>
    <scope>NUCLEOTIDE SEQUENCE [LARGE SCALE GENOMIC DNA]</scope>
    <source>
        <strain evidence="2">OR362-8,ATCC BAA-1266,JCM 13504</strain>
    </source>
</reference>
<dbReference type="RefSeq" id="WP_143080211.1">
    <property type="nucleotide sequence ID" value="NZ_FOXS01000003.1"/>
</dbReference>
<dbReference type="PROSITE" id="PS51257">
    <property type="entry name" value="PROKAR_LIPOPROTEIN"/>
    <property type="match status" value="1"/>
</dbReference>
<protein>
    <submittedName>
        <fullName evidence="1">Uncharacterized protein</fullName>
    </submittedName>
</protein>
<proteinExistence type="predicted"/>
<evidence type="ECO:0000313" key="2">
    <source>
        <dbReference type="Proteomes" id="UP000199029"/>
    </source>
</evidence>
<organism evidence="1 2">
    <name type="scientific">Hymenobacter arizonensis</name>
    <name type="common">Siccationidurans arizonensis</name>
    <dbReference type="NCBI Taxonomy" id="1227077"/>
    <lineage>
        <taxon>Bacteria</taxon>
        <taxon>Pseudomonadati</taxon>
        <taxon>Bacteroidota</taxon>
        <taxon>Cytophagia</taxon>
        <taxon>Cytophagales</taxon>
        <taxon>Hymenobacteraceae</taxon>
        <taxon>Hymenobacter</taxon>
    </lineage>
</organism>
<accession>A0A1I5Z996</accession>
<dbReference type="AlphaFoldDB" id="A0A1I5Z996"/>
<name>A0A1I5Z996_HYMAR</name>
<dbReference type="OrthoDB" id="9152336at2"/>
<dbReference type="Proteomes" id="UP000199029">
    <property type="component" value="Unassembled WGS sequence"/>
</dbReference>
<keyword evidence="2" id="KW-1185">Reference proteome</keyword>